<gene>
    <name evidence="3" type="ORF">FCN80_20680</name>
</gene>
<reference evidence="3 4" key="1">
    <citation type="submission" date="2019-04" db="EMBL/GenBank/DDBJ databases">
        <authorList>
            <person name="Li M."/>
            <person name="Gao C."/>
        </authorList>
    </citation>
    <scope>NUCLEOTIDE SEQUENCE [LARGE SCALE GENOMIC DNA]</scope>
    <source>
        <strain evidence="3 4">BGMRC 2031</strain>
    </source>
</reference>
<dbReference type="Pfam" id="PF00326">
    <property type="entry name" value="Peptidase_S9"/>
    <property type="match status" value="1"/>
</dbReference>
<evidence type="ECO:0000256" key="1">
    <source>
        <dbReference type="ARBA" id="ARBA00022801"/>
    </source>
</evidence>
<keyword evidence="1" id="KW-0378">Hydrolase</keyword>
<evidence type="ECO:0000313" key="3">
    <source>
        <dbReference type="EMBL" id="TKI03738.1"/>
    </source>
</evidence>
<evidence type="ECO:0000259" key="2">
    <source>
        <dbReference type="Pfam" id="PF00326"/>
    </source>
</evidence>
<protein>
    <submittedName>
        <fullName evidence="3">Esterase</fullName>
    </submittedName>
</protein>
<evidence type="ECO:0000313" key="4">
    <source>
        <dbReference type="Proteomes" id="UP000305202"/>
    </source>
</evidence>
<dbReference type="Proteomes" id="UP000305202">
    <property type="component" value="Unassembled WGS sequence"/>
</dbReference>
<dbReference type="InterPro" id="IPR050261">
    <property type="entry name" value="FrsA_esterase"/>
</dbReference>
<feature type="domain" description="Peptidase S9 prolyl oligopeptidase catalytic" evidence="2">
    <location>
        <begin position="95"/>
        <end position="244"/>
    </location>
</feature>
<dbReference type="PANTHER" id="PTHR22946:SF9">
    <property type="entry name" value="POLYKETIDE TRANSFERASE AF380"/>
    <property type="match status" value="1"/>
</dbReference>
<dbReference type="SUPFAM" id="SSF53474">
    <property type="entry name" value="alpha/beta-Hydrolases"/>
    <property type="match status" value="1"/>
</dbReference>
<accession>A0ABY2SKC8</accession>
<keyword evidence="4" id="KW-1185">Reference proteome</keyword>
<dbReference type="PANTHER" id="PTHR22946">
    <property type="entry name" value="DIENELACTONE HYDROLASE DOMAIN-CONTAINING PROTEIN-RELATED"/>
    <property type="match status" value="1"/>
</dbReference>
<proteinExistence type="predicted"/>
<sequence>MFSEEINVQPIEIYDEYIGNIPVIHVVPAGEKDKALPTIFHFHGYTSSKELHSFFGYAFARAGFRVILPEAIQHGQRFDGNIERRRYQFWEILERNIDEFALYVSHYQKKGLLIEGKIGISGTSMGGFTVLGLLAKYTNINAAASYMGSGFFATLSHNLFPPVPINNEADFAQVDRIMTNLNKLDSRMNLAALGAVPLFLWHGKQDEIVPVYESEALYAELQHHDYAAKTTLIIDENATHKVTTEALYQGVAFFHNML</sequence>
<dbReference type="InterPro" id="IPR029058">
    <property type="entry name" value="AB_hydrolase_fold"/>
</dbReference>
<dbReference type="Gene3D" id="3.40.50.1820">
    <property type="entry name" value="alpha/beta hydrolase"/>
    <property type="match status" value="1"/>
</dbReference>
<dbReference type="InterPro" id="IPR001375">
    <property type="entry name" value="Peptidase_S9_cat"/>
</dbReference>
<name>A0ABY2SKC8_9HYPH</name>
<dbReference type="EMBL" id="SZPQ01000039">
    <property type="protein sequence ID" value="TKI03738.1"/>
    <property type="molecule type" value="Genomic_DNA"/>
</dbReference>
<organism evidence="3 4">
    <name type="scientific">Martelella alba</name>
    <dbReference type="NCBI Taxonomy" id="2590451"/>
    <lineage>
        <taxon>Bacteria</taxon>
        <taxon>Pseudomonadati</taxon>
        <taxon>Pseudomonadota</taxon>
        <taxon>Alphaproteobacteria</taxon>
        <taxon>Hyphomicrobiales</taxon>
        <taxon>Aurantimonadaceae</taxon>
        <taxon>Martelella</taxon>
    </lineage>
</organism>
<comment type="caution">
    <text evidence="3">The sequence shown here is derived from an EMBL/GenBank/DDBJ whole genome shotgun (WGS) entry which is preliminary data.</text>
</comment>
<dbReference type="NCBIfam" id="NF007857">
    <property type="entry name" value="PRK10566.1"/>
    <property type="match status" value="1"/>
</dbReference>